<keyword evidence="2" id="KW-1133">Transmembrane helix</keyword>
<feature type="transmembrane region" description="Helical" evidence="2">
    <location>
        <begin position="379"/>
        <end position="400"/>
    </location>
</feature>
<feature type="transmembrane region" description="Helical" evidence="2">
    <location>
        <begin position="42"/>
        <end position="69"/>
    </location>
</feature>
<feature type="transmembrane region" description="Helical" evidence="2">
    <location>
        <begin position="270"/>
        <end position="288"/>
    </location>
</feature>
<keyword evidence="4" id="KW-1185">Reference proteome</keyword>
<accession>A0ABT6SWI2</accession>
<evidence type="ECO:0000256" key="2">
    <source>
        <dbReference type="SAM" id="Phobius"/>
    </source>
</evidence>
<proteinExistence type="predicted"/>
<feature type="region of interest" description="Disordered" evidence="1">
    <location>
        <begin position="1"/>
        <end position="33"/>
    </location>
</feature>
<evidence type="ECO:0000313" key="4">
    <source>
        <dbReference type="Proteomes" id="UP001237105"/>
    </source>
</evidence>
<protein>
    <submittedName>
        <fullName evidence="3">DUF6350 family protein</fullName>
    </submittedName>
</protein>
<dbReference type="Pfam" id="PF19877">
    <property type="entry name" value="DUF6350"/>
    <property type="match status" value="1"/>
</dbReference>
<feature type="transmembrane region" description="Helical" evidence="2">
    <location>
        <begin position="141"/>
        <end position="162"/>
    </location>
</feature>
<sequence length="570" mass="58865">MTHTTDRSPSPRPPAGSQASAAPSSVLGGLAPSGRRRRTSALLGAVVGGVVAAGLGLGGFAVLVIAGWISSPYPDSGADGALHVAAGLWLLAHGADLVRTDSLSGDPVPLGVTPLLLAVVPALLLHRAGRDAADGADGPRIALGGVVAGYLAVGALATLFAADGPLRADPLNTGPHLVALAVLGAGAGVWNAYGRPHGPLPARLSRLVDPDPHRQGRPRPRTGPALRSAAAGVMVLVGGGAMLVAVSLVVHAQAAQTTYLQLSDLWSGRVAVLLLAIALVPNAAVWGASYGLGPGFTFGAGGVVWPAGAPTDPQLPPFPLLAAIPDPAAGTPLTWAACGVGGVCGLTVGWFTARAAAPQGAEDTEGAEARAAWSRGETALTAGLAALLCGLALALLAALAGGPLGDGALADFGPVWWQTGGAALLWAGLLGTPVALGLRAWRVRTWRARDLWDWGLWARAAGVRVPVPRFPRRWVRLPRWTGLPRVRLPRVRLPLVRQWRVRLWRRRAQQEPTPPVAADRRRWWAPWRAKSGTQAASSSFGFEPYDFSVRPEPDPNPKPNPNPNPESDST</sequence>
<feature type="transmembrane region" description="Helical" evidence="2">
    <location>
        <begin position="108"/>
        <end position="129"/>
    </location>
</feature>
<reference evidence="3 4" key="1">
    <citation type="submission" date="2023-05" db="EMBL/GenBank/DDBJ databases">
        <title>Draft genome sequence of Streptomyces sp. B-S-A12 isolated from a cave soil in Thailand.</title>
        <authorList>
            <person name="Chamroensaksri N."/>
            <person name="Muangham S."/>
        </authorList>
    </citation>
    <scope>NUCLEOTIDE SEQUENCE [LARGE SCALE GENOMIC DNA]</scope>
    <source>
        <strain evidence="3 4">B-S-A12</strain>
    </source>
</reference>
<comment type="caution">
    <text evidence="3">The sequence shown here is derived from an EMBL/GenBank/DDBJ whole genome shotgun (WGS) entry which is preliminary data.</text>
</comment>
<feature type="compositionally biased region" description="Low complexity" evidence="1">
    <location>
        <begin position="15"/>
        <end position="25"/>
    </location>
</feature>
<evidence type="ECO:0000256" key="1">
    <source>
        <dbReference type="SAM" id="MobiDB-lite"/>
    </source>
</evidence>
<evidence type="ECO:0000313" key="3">
    <source>
        <dbReference type="EMBL" id="MDI3419765.1"/>
    </source>
</evidence>
<feature type="region of interest" description="Disordered" evidence="1">
    <location>
        <begin position="532"/>
        <end position="570"/>
    </location>
</feature>
<feature type="transmembrane region" description="Helical" evidence="2">
    <location>
        <begin position="174"/>
        <end position="193"/>
    </location>
</feature>
<dbReference type="Proteomes" id="UP001237105">
    <property type="component" value="Unassembled WGS sequence"/>
</dbReference>
<feature type="transmembrane region" description="Helical" evidence="2">
    <location>
        <begin position="420"/>
        <end position="441"/>
    </location>
</feature>
<keyword evidence="2" id="KW-0812">Transmembrane</keyword>
<organism evidence="3 4">
    <name type="scientific">Streptomyces luteolus</name>
    <dbReference type="NCBI Taxonomy" id="3043615"/>
    <lineage>
        <taxon>Bacteria</taxon>
        <taxon>Bacillati</taxon>
        <taxon>Actinomycetota</taxon>
        <taxon>Actinomycetes</taxon>
        <taxon>Kitasatosporales</taxon>
        <taxon>Streptomycetaceae</taxon>
        <taxon>Streptomyces</taxon>
    </lineage>
</organism>
<keyword evidence="2" id="KW-0472">Membrane</keyword>
<feature type="transmembrane region" description="Helical" evidence="2">
    <location>
        <begin position="229"/>
        <end position="250"/>
    </location>
</feature>
<dbReference type="EMBL" id="JASCIS010000012">
    <property type="protein sequence ID" value="MDI3419765.1"/>
    <property type="molecule type" value="Genomic_DNA"/>
</dbReference>
<gene>
    <name evidence="3" type="ORF">QIT00_14550</name>
</gene>
<name>A0ABT6SWI2_9ACTN</name>
<dbReference type="InterPro" id="IPR045931">
    <property type="entry name" value="DUF6350"/>
</dbReference>